<dbReference type="AlphaFoldDB" id="A0A1I6UF46"/>
<keyword evidence="1" id="KW-0812">Transmembrane</keyword>
<reference evidence="3" key="1">
    <citation type="submission" date="2016-10" db="EMBL/GenBank/DDBJ databases">
        <authorList>
            <person name="Varghese N."/>
            <person name="Submissions S."/>
        </authorList>
    </citation>
    <scope>NUCLEOTIDE SEQUENCE [LARGE SCALE GENOMIC DNA]</scope>
    <source>
        <strain evidence="3">DSM 23422</strain>
    </source>
</reference>
<sequence>MYNKLKNFITKSDGAITVDWVVLCAAVLFFALMIVAATRDSTVDLADRTIVMKPGGS</sequence>
<dbReference type="RefSeq" id="WP_175498567.1">
    <property type="nucleotide sequence ID" value="NZ_FPAJ01000004.1"/>
</dbReference>
<evidence type="ECO:0000256" key="1">
    <source>
        <dbReference type="SAM" id="Phobius"/>
    </source>
</evidence>
<evidence type="ECO:0000313" key="2">
    <source>
        <dbReference type="EMBL" id="SFT00050.1"/>
    </source>
</evidence>
<evidence type="ECO:0000313" key="3">
    <source>
        <dbReference type="Proteomes" id="UP000199239"/>
    </source>
</evidence>
<keyword evidence="3" id="KW-1185">Reference proteome</keyword>
<feature type="transmembrane region" description="Helical" evidence="1">
    <location>
        <begin position="20"/>
        <end position="38"/>
    </location>
</feature>
<keyword evidence="1" id="KW-1133">Transmembrane helix</keyword>
<keyword evidence="1" id="KW-0472">Membrane</keyword>
<dbReference type="EMBL" id="FPAJ01000004">
    <property type="protein sequence ID" value="SFT00050.1"/>
    <property type="molecule type" value="Genomic_DNA"/>
</dbReference>
<gene>
    <name evidence="2" type="ORF">SAMN04488040_2688</name>
</gene>
<protein>
    <recommendedName>
        <fullName evidence="4">Flp pilus assembly protein, pilin Flp</fullName>
    </recommendedName>
</protein>
<name>A0A1I6UF46_9RHOB</name>
<organism evidence="2 3">
    <name type="scientific">Sulfitobacter marinus</name>
    <dbReference type="NCBI Taxonomy" id="394264"/>
    <lineage>
        <taxon>Bacteria</taxon>
        <taxon>Pseudomonadati</taxon>
        <taxon>Pseudomonadota</taxon>
        <taxon>Alphaproteobacteria</taxon>
        <taxon>Rhodobacterales</taxon>
        <taxon>Roseobacteraceae</taxon>
        <taxon>Sulfitobacter</taxon>
    </lineage>
</organism>
<proteinExistence type="predicted"/>
<dbReference type="STRING" id="394264.SAMN04488040_2688"/>
<evidence type="ECO:0008006" key="4">
    <source>
        <dbReference type="Google" id="ProtNLM"/>
    </source>
</evidence>
<dbReference type="Proteomes" id="UP000199239">
    <property type="component" value="Unassembled WGS sequence"/>
</dbReference>
<accession>A0A1I6UF46</accession>